<comment type="cofactor">
    <cofactor evidence="1">
        <name>Mg(2+)</name>
        <dbReference type="ChEBI" id="CHEBI:18420"/>
    </cofactor>
</comment>
<gene>
    <name evidence="13" type="ORF">M3M40_02640</name>
</gene>
<evidence type="ECO:0000256" key="8">
    <source>
        <dbReference type="ARBA" id="ARBA00023229"/>
    </source>
</evidence>
<dbReference type="InterPro" id="IPR053378">
    <property type="entry name" value="Prenyl_diphosphate_synthase"/>
</dbReference>
<evidence type="ECO:0000256" key="2">
    <source>
        <dbReference type="ARBA" id="ARBA00006706"/>
    </source>
</evidence>
<dbReference type="PROSITE" id="PS00723">
    <property type="entry name" value="POLYPRENYL_SYNTHASE_1"/>
    <property type="match status" value="1"/>
</dbReference>
<evidence type="ECO:0000256" key="1">
    <source>
        <dbReference type="ARBA" id="ARBA00001946"/>
    </source>
</evidence>
<dbReference type="SUPFAM" id="SSF48576">
    <property type="entry name" value="Terpenoid synthases"/>
    <property type="match status" value="1"/>
</dbReference>
<proteinExistence type="inferred from homology"/>
<accession>A0A9Q8ZUT9</accession>
<dbReference type="Pfam" id="PF00348">
    <property type="entry name" value="polyprenyl_synt"/>
    <property type="match status" value="1"/>
</dbReference>
<dbReference type="InterPro" id="IPR008949">
    <property type="entry name" value="Isoprenoid_synthase_dom_sf"/>
</dbReference>
<keyword evidence="5 12" id="KW-0808">Transferase</keyword>
<dbReference type="EMBL" id="CP097119">
    <property type="protein sequence ID" value="USS89703.1"/>
    <property type="molecule type" value="Genomic_DNA"/>
</dbReference>
<sequence>MDQKITTLAALTQHYRPQIEAELTRILDHESTEQTLQQSLRYSLLAGGKRIRPLLTLATLLTCDETITEERLQASVAVEMIHTYSLIHDDLPAMDDSDYRRGKLASHKQFGEAQAILTGDGLLTDAFSVLATSGLPANQIIELVDRLALAAGSRGMVAGQVIDMEATGLQLSLVELQDLDRKKTGALFHYSVLAGAIMANVTENQRQHLADFAGKFGLAFQIYDDLMDEQAGTDEDEGKNSYAHLLGRNQAQQVLQETIAEGESALDAVPHADLLRSFLTYFKG</sequence>
<name>A0A9Q8ZUT9_9LACO</name>
<evidence type="ECO:0000256" key="10">
    <source>
        <dbReference type="ARBA" id="ARBA00032873"/>
    </source>
</evidence>
<dbReference type="PANTHER" id="PTHR43281:SF1">
    <property type="entry name" value="FARNESYL DIPHOSPHATE SYNTHASE"/>
    <property type="match status" value="1"/>
</dbReference>
<evidence type="ECO:0000256" key="12">
    <source>
        <dbReference type="RuleBase" id="RU004466"/>
    </source>
</evidence>
<comment type="similarity">
    <text evidence="2 12">Belongs to the FPP/GGPP synthase family.</text>
</comment>
<keyword evidence="7" id="KW-0460">Magnesium</keyword>
<dbReference type="RefSeq" id="WP_252767252.1">
    <property type="nucleotide sequence ID" value="NZ_CP097119.1"/>
</dbReference>
<dbReference type="GO" id="GO:0016114">
    <property type="term" value="P:terpenoid biosynthetic process"/>
    <property type="evidence" value="ECO:0007669"/>
    <property type="project" value="UniProtKB-ARBA"/>
</dbReference>
<dbReference type="FunFam" id="1.10.600.10:FF:000001">
    <property type="entry name" value="Geranylgeranyl diphosphate synthase"/>
    <property type="match status" value="1"/>
</dbReference>
<dbReference type="GO" id="GO:0046872">
    <property type="term" value="F:metal ion binding"/>
    <property type="evidence" value="ECO:0007669"/>
    <property type="project" value="UniProtKB-KW"/>
</dbReference>
<dbReference type="InterPro" id="IPR033749">
    <property type="entry name" value="Polyprenyl_synt_CS"/>
</dbReference>
<dbReference type="AlphaFoldDB" id="A0A9Q8ZUT9"/>
<dbReference type="CDD" id="cd00685">
    <property type="entry name" value="Trans_IPPS_HT"/>
    <property type="match status" value="1"/>
</dbReference>
<evidence type="ECO:0000256" key="5">
    <source>
        <dbReference type="ARBA" id="ARBA00022679"/>
    </source>
</evidence>
<dbReference type="PANTHER" id="PTHR43281">
    <property type="entry name" value="FARNESYL DIPHOSPHATE SYNTHASE"/>
    <property type="match status" value="1"/>
</dbReference>
<protein>
    <recommendedName>
        <fullName evidence="4">Farnesyl diphosphate synthase</fullName>
        <ecNumber evidence="3">2.5.1.10</ecNumber>
    </recommendedName>
    <alternativeName>
        <fullName evidence="10">(2E,6E)-farnesyl diphosphate synthase</fullName>
    </alternativeName>
    <alternativeName>
        <fullName evidence="9">Geranyltranstransferase</fullName>
    </alternativeName>
</protein>
<organism evidence="13 14">
    <name type="scientific">Fructilactobacillus cliffordii</name>
    <dbReference type="NCBI Taxonomy" id="2940299"/>
    <lineage>
        <taxon>Bacteria</taxon>
        <taxon>Bacillati</taxon>
        <taxon>Bacillota</taxon>
        <taxon>Bacilli</taxon>
        <taxon>Lactobacillales</taxon>
        <taxon>Lactobacillaceae</taxon>
        <taxon>Fructilactobacillus</taxon>
    </lineage>
</organism>
<keyword evidence="6" id="KW-0479">Metal-binding</keyword>
<dbReference type="Gene3D" id="1.10.600.10">
    <property type="entry name" value="Farnesyl Diphosphate Synthase"/>
    <property type="match status" value="1"/>
</dbReference>
<dbReference type="GO" id="GO:0004337">
    <property type="term" value="F:(2E,6E)-farnesyl diphosphate synthase activity"/>
    <property type="evidence" value="ECO:0007669"/>
    <property type="project" value="UniProtKB-EC"/>
</dbReference>
<reference evidence="13" key="1">
    <citation type="submission" date="2022-05" db="EMBL/GenBank/DDBJ databases">
        <authorList>
            <person name="Oliphant S.A."/>
            <person name="Watson-Haigh N.S."/>
            <person name="Sumby K.M."/>
            <person name="Gardner J.M."/>
            <person name="Jiranek V."/>
        </authorList>
    </citation>
    <scope>NUCLEOTIDE SEQUENCE</scope>
    <source>
        <strain evidence="13">KI4_B1</strain>
    </source>
</reference>
<dbReference type="InterPro" id="IPR000092">
    <property type="entry name" value="Polyprenyl_synt"/>
</dbReference>
<dbReference type="PROSITE" id="PS00444">
    <property type="entry name" value="POLYPRENYL_SYNTHASE_2"/>
    <property type="match status" value="1"/>
</dbReference>
<keyword evidence="14" id="KW-1185">Reference proteome</keyword>
<dbReference type="SFLD" id="SFLDS00005">
    <property type="entry name" value="Isoprenoid_Synthase_Type_I"/>
    <property type="match status" value="1"/>
</dbReference>
<evidence type="ECO:0000256" key="9">
    <source>
        <dbReference type="ARBA" id="ARBA00032380"/>
    </source>
</evidence>
<evidence type="ECO:0000256" key="3">
    <source>
        <dbReference type="ARBA" id="ARBA00012439"/>
    </source>
</evidence>
<dbReference type="NCBIfam" id="NF045485">
    <property type="entry name" value="FPPsyn"/>
    <property type="match status" value="1"/>
</dbReference>
<evidence type="ECO:0000256" key="7">
    <source>
        <dbReference type="ARBA" id="ARBA00022842"/>
    </source>
</evidence>
<dbReference type="GO" id="GO:0005737">
    <property type="term" value="C:cytoplasm"/>
    <property type="evidence" value="ECO:0007669"/>
    <property type="project" value="UniProtKB-ARBA"/>
</dbReference>
<dbReference type="EC" id="2.5.1.10" evidence="3"/>
<evidence type="ECO:0000313" key="13">
    <source>
        <dbReference type="EMBL" id="USS89703.1"/>
    </source>
</evidence>
<evidence type="ECO:0000256" key="4">
    <source>
        <dbReference type="ARBA" id="ARBA00015100"/>
    </source>
</evidence>
<comment type="catalytic activity">
    <reaction evidence="11">
        <text>isopentenyl diphosphate + (2E)-geranyl diphosphate = (2E,6E)-farnesyl diphosphate + diphosphate</text>
        <dbReference type="Rhea" id="RHEA:19361"/>
        <dbReference type="ChEBI" id="CHEBI:33019"/>
        <dbReference type="ChEBI" id="CHEBI:58057"/>
        <dbReference type="ChEBI" id="CHEBI:128769"/>
        <dbReference type="ChEBI" id="CHEBI:175763"/>
        <dbReference type="EC" id="2.5.1.10"/>
    </reaction>
</comment>
<evidence type="ECO:0000313" key="14">
    <source>
        <dbReference type="Proteomes" id="UP001055911"/>
    </source>
</evidence>
<dbReference type="Proteomes" id="UP001055911">
    <property type="component" value="Chromosome"/>
</dbReference>
<dbReference type="SFLD" id="SFLDG01017">
    <property type="entry name" value="Polyprenyl_Transferase_Like"/>
    <property type="match status" value="1"/>
</dbReference>
<evidence type="ECO:0000256" key="6">
    <source>
        <dbReference type="ARBA" id="ARBA00022723"/>
    </source>
</evidence>
<evidence type="ECO:0000256" key="11">
    <source>
        <dbReference type="ARBA" id="ARBA00049399"/>
    </source>
</evidence>
<keyword evidence="8" id="KW-0414">Isoprene biosynthesis</keyword>